<dbReference type="RefSeq" id="WP_256551269.1">
    <property type="nucleotide sequence ID" value="NZ_CP101751.1"/>
</dbReference>
<reference evidence="1" key="1">
    <citation type="submission" date="2022-07" db="EMBL/GenBank/DDBJ databases">
        <title>Isolation, identification, and degradation of a PFOSA degrading strain from sewage treatment plant.</title>
        <authorList>
            <person name="Zhang L."/>
            <person name="Huo Y."/>
        </authorList>
    </citation>
    <scope>NUCLEOTIDE SEQUENCE</scope>
    <source>
        <strain evidence="1">C1</strain>
    </source>
</reference>
<keyword evidence="2" id="KW-1185">Reference proteome</keyword>
<evidence type="ECO:0008006" key="3">
    <source>
        <dbReference type="Google" id="ProtNLM"/>
    </source>
</evidence>
<organism evidence="1 2">
    <name type="scientific">Flavobacterium cerinum</name>
    <dbReference type="NCBI Taxonomy" id="2502784"/>
    <lineage>
        <taxon>Bacteria</taxon>
        <taxon>Pseudomonadati</taxon>
        <taxon>Bacteroidota</taxon>
        <taxon>Flavobacteriia</taxon>
        <taxon>Flavobacteriales</taxon>
        <taxon>Flavobacteriaceae</taxon>
        <taxon>Flavobacterium</taxon>
    </lineage>
</organism>
<protein>
    <recommendedName>
        <fullName evidence="3">DUF4280 domain-containing protein</fullName>
    </recommendedName>
</protein>
<dbReference type="EMBL" id="CP101751">
    <property type="protein sequence ID" value="UUC45576.1"/>
    <property type="molecule type" value="Genomic_DNA"/>
</dbReference>
<sequence length="184" mass="18873">MKFKKPSGGDIGTSFASVGAGVASGFGSRAIIDAATKPAIELAPTKKELNAKMLGQGLAVVLGLSLVAATSGNDSGAHITKGAGVGMAVVNAIDFAATYTKRNDLLTTNTAASRVLRSGLGLGCPCNSPAEQRYYPALAQPIIDPMEGMTMAERVAYRDAMLGKNSSNPLLQVNENAWQTAIAS</sequence>
<name>A0ABY5IVU4_9FLAO</name>
<evidence type="ECO:0000313" key="1">
    <source>
        <dbReference type="EMBL" id="UUC45576.1"/>
    </source>
</evidence>
<gene>
    <name evidence="1" type="ORF">NOX80_18390</name>
</gene>
<accession>A0ABY5IVU4</accession>
<proteinExistence type="predicted"/>
<evidence type="ECO:0000313" key="2">
    <source>
        <dbReference type="Proteomes" id="UP001059844"/>
    </source>
</evidence>
<dbReference type="Proteomes" id="UP001059844">
    <property type="component" value="Chromosome"/>
</dbReference>